<keyword evidence="2" id="KW-1185">Reference proteome</keyword>
<organism evidence="1 2">
    <name type="scientific">Calocera viscosa (strain TUFC12733)</name>
    <dbReference type="NCBI Taxonomy" id="1330018"/>
    <lineage>
        <taxon>Eukaryota</taxon>
        <taxon>Fungi</taxon>
        <taxon>Dikarya</taxon>
        <taxon>Basidiomycota</taxon>
        <taxon>Agaricomycotina</taxon>
        <taxon>Dacrymycetes</taxon>
        <taxon>Dacrymycetales</taxon>
        <taxon>Dacrymycetaceae</taxon>
        <taxon>Calocera</taxon>
    </lineage>
</organism>
<protein>
    <recommendedName>
        <fullName evidence="3">Alpha/beta-hydrolase</fullName>
    </recommendedName>
</protein>
<dbReference type="PANTHER" id="PTHR47381:SF3">
    <property type="entry name" value="ALPHA_BETA-HYDROLASES SUPERFAMILY PROTEIN"/>
    <property type="match status" value="1"/>
</dbReference>
<evidence type="ECO:0000313" key="2">
    <source>
        <dbReference type="Proteomes" id="UP000076738"/>
    </source>
</evidence>
<gene>
    <name evidence="1" type="ORF">CALVIDRAFT_530046</name>
</gene>
<dbReference type="Proteomes" id="UP000076738">
    <property type="component" value="Unassembled WGS sequence"/>
</dbReference>
<reference evidence="1 2" key="1">
    <citation type="journal article" date="2016" name="Mol. Biol. Evol.">
        <title>Comparative Genomics of Early-Diverging Mushroom-Forming Fungi Provides Insights into the Origins of Lignocellulose Decay Capabilities.</title>
        <authorList>
            <person name="Nagy L.G."/>
            <person name="Riley R."/>
            <person name="Tritt A."/>
            <person name="Adam C."/>
            <person name="Daum C."/>
            <person name="Floudas D."/>
            <person name="Sun H."/>
            <person name="Yadav J.S."/>
            <person name="Pangilinan J."/>
            <person name="Larsson K.H."/>
            <person name="Matsuura K."/>
            <person name="Barry K."/>
            <person name="Labutti K."/>
            <person name="Kuo R."/>
            <person name="Ohm R.A."/>
            <person name="Bhattacharya S.S."/>
            <person name="Shirouzu T."/>
            <person name="Yoshinaga Y."/>
            <person name="Martin F.M."/>
            <person name="Grigoriev I.V."/>
            <person name="Hibbett D.S."/>
        </authorList>
    </citation>
    <scope>NUCLEOTIDE SEQUENCE [LARGE SCALE GENOMIC DNA]</scope>
    <source>
        <strain evidence="1 2">TUFC12733</strain>
    </source>
</reference>
<evidence type="ECO:0008006" key="3">
    <source>
        <dbReference type="Google" id="ProtNLM"/>
    </source>
</evidence>
<evidence type="ECO:0000313" key="1">
    <source>
        <dbReference type="EMBL" id="KZO92562.1"/>
    </source>
</evidence>
<proteinExistence type="predicted"/>
<sequence length="302" mass="33093">MSVNYTTSSLNVAGLQVTVYKNAVLGDDIANLPVAVMILTHGRTGKHDDEYMLSIINSNFEYFNEQRKVDKPSRDLVIVAFDHRNHGHRTVNAKNNFSFGGEEGKFDTGNDTHVIDTYGIFTGTGRDYSFLVDFLPPYLYRNDERTIDLWIASGVSLGGNATWIALANEPRITMAIPIIGSPKNANMYQSRAAERGVPFAPPFVPNSMVALMQRLDPASKPNKLNEPGNPYVGKKILVLAGAEDKLVPHSVGASYIDELEVGPSGVKEVYVQPGTGHFPGTPEMQSKMVEFLWKYALGPAAA</sequence>
<dbReference type="EMBL" id="KV417309">
    <property type="protein sequence ID" value="KZO92562.1"/>
    <property type="molecule type" value="Genomic_DNA"/>
</dbReference>
<dbReference type="PANTHER" id="PTHR47381">
    <property type="entry name" value="ALPHA/BETA-HYDROLASES SUPERFAMILY PROTEIN"/>
    <property type="match status" value="1"/>
</dbReference>
<dbReference type="SUPFAM" id="SSF53474">
    <property type="entry name" value="alpha/beta-Hydrolases"/>
    <property type="match status" value="1"/>
</dbReference>
<dbReference type="AlphaFoldDB" id="A0A167IEB1"/>
<dbReference type="Gene3D" id="3.40.50.1820">
    <property type="entry name" value="alpha/beta hydrolase"/>
    <property type="match status" value="1"/>
</dbReference>
<dbReference type="OrthoDB" id="2152248at2759"/>
<dbReference type="STRING" id="1330018.A0A167IEB1"/>
<name>A0A167IEB1_CALVF</name>
<dbReference type="InterPro" id="IPR029058">
    <property type="entry name" value="AB_hydrolase_fold"/>
</dbReference>
<accession>A0A167IEB1</accession>